<dbReference type="RefSeq" id="WP_016475232.1">
    <property type="nucleotide sequence ID" value="NZ_KE150481.1"/>
</dbReference>
<feature type="chain" id="PRO_5004517706" description="M23ase beta-sheet core domain-containing protein" evidence="3">
    <location>
        <begin position="23"/>
        <end position="416"/>
    </location>
</feature>
<evidence type="ECO:0000256" key="1">
    <source>
        <dbReference type="SAM" id="Coils"/>
    </source>
</evidence>
<evidence type="ECO:0000313" key="5">
    <source>
        <dbReference type="EMBL" id="EPD97611.1"/>
    </source>
</evidence>
<dbReference type="EMBL" id="ATCF01000035">
    <property type="protein sequence ID" value="EPD97611.1"/>
    <property type="molecule type" value="Genomic_DNA"/>
</dbReference>
<dbReference type="Proteomes" id="UP000014400">
    <property type="component" value="Unassembled WGS sequence"/>
</dbReference>
<gene>
    <name evidence="5" type="ORF">HMPREF1476_02232</name>
</gene>
<dbReference type="STRING" id="1203554.HMPREF1476_02232"/>
<accession>S3BAS3</accession>
<feature type="domain" description="M23ase beta-sheet core" evidence="4">
    <location>
        <begin position="317"/>
        <end position="410"/>
    </location>
</feature>
<dbReference type="InterPro" id="IPR050570">
    <property type="entry name" value="Cell_wall_metabolism_enzyme"/>
</dbReference>
<keyword evidence="6" id="KW-1185">Reference proteome</keyword>
<dbReference type="eggNOG" id="COG4942">
    <property type="taxonomic scope" value="Bacteria"/>
</dbReference>
<sequence length="416" mass="46111">MSFFRLLSLVLCLALLSVFAPAETSAALKSDATAKQKVQAENRKASVDEKLSELEKKLSAREAENEAAENDLKKADQSISEANRRLRTLKTERSTVEQRLSELRQDGRSVERDLREARSRYEQIMRAQYVHAQRHSWQSLIEGGNPNELARTAAELRYLSLAQQEAAKALTQKQTQIDTVEKETRARRAELSRIAREEEENHAKLLDEKRDRQAAVKKLAREIATQQAAIEKLKKDQTRLENLVASIDKRLERERAAEEATARAEEAKRAAAAQKNQKPIAPLPSGSFAQSKGRLIRPVSGRVAAGFGSRRTGSAVWQGILFSAPEGAEVSACAAGRVVFSDWLRGYGNLLIIDHGGTYMSVYANNESVLKNVGDKVTAGETISTVGTSGASDEPGLYFEIRYKGKPINPQPWLAK</sequence>
<evidence type="ECO:0000259" key="4">
    <source>
        <dbReference type="Pfam" id="PF01551"/>
    </source>
</evidence>
<dbReference type="CDD" id="cd12797">
    <property type="entry name" value="M23_peptidase"/>
    <property type="match status" value="1"/>
</dbReference>
<dbReference type="SUPFAM" id="SSF51261">
    <property type="entry name" value="Duplicated hybrid motif"/>
    <property type="match status" value="1"/>
</dbReference>
<feature type="coiled-coil region" evidence="1">
    <location>
        <begin position="37"/>
        <end position="120"/>
    </location>
</feature>
<dbReference type="InterPro" id="IPR016047">
    <property type="entry name" value="M23ase_b-sheet_dom"/>
</dbReference>
<dbReference type="PANTHER" id="PTHR21666">
    <property type="entry name" value="PEPTIDASE-RELATED"/>
    <property type="match status" value="1"/>
</dbReference>
<evidence type="ECO:0000313" key="6">
    <source>
        <dbReference type="Proteomes" id="UP000014400"/>
    </source>
</evidence>
<dbReference type="GO" id="GO:0004222">
    <property type="term" value="F:metalloendopeptidase activity"/>
    <property type="evidence" value="ECO:0007669"/>
    <property type="project" value="TreeGrafter"/>
</dbReference>
<dbReference type="Pfam" id="PF01551">
    <property type="entry name" value="Peptidase_M23"/>
    <property type="match status" value="1"/>
</dbReference>
<keyword evidence="1" id="KW-0175">Coiled coil</keyword>
<dbReference type="PATRIC" id="fig|1203554.3.peg.2316"/>
<dbReference type="FunFam" id="2.70.70.10:FF:000003">
    <property type="entry name" value="Murein hydrolase activator EnvC"/>
    <property type="match status" value="1"/>
</dbReference>
<dbReference type="HOGENOM" id="CLU_029425_4_0_4"/>
<protein>
    <recommendedName>
        <fullName evidence="4">M23ase beta-sheet core domain-containing protein</fullName>
    </recommendedName>
</protein>
<proteinExistence type="predicted"/>
<name>S3BAS3_9BURK</name>
<dbReference type="Gene3D" id="6.10.250.3150">
    <property type="match status" value="1"/>
</dbReference>
<organism evidence="5 6">
    <name type="scientific">Sutterella wadsworthensis HGA0223</name>
    <dbReference type="NCBI Taxonomy" id="1203554"/>
    <lineage>
        <taxon>Bacteria</taxon>
        <taxon>Pseudomonadati</taxon>
        <taxon>Pseudomonadota</taxon>
        <taxon>Betaproteobacteria</taxon>
        <taxon>Burkholderiales</taxon>
        <taxon>Sutterellaceae</taxon>
        <taxon>Sutterella</taxon>
    </lineage>
</organism>
<dbReference type="AlphaFoldDB" id="S3BAS3"/>
<evidence type="ECO:0000256" key="3">
    <source>
        <dbReference type="SAM" id="SignalP"/>
    </source>
</evidence>
<feature type="compositionally biased region" description="Basic and acidic residues" evidence="2">
    <location>
        <begin position="258"/>
        <end position="269"/>
    </location>
</feature>
<feature type="region of interest" description="Disordered" evidence="2">
    <location>
        <begin position="258"/>
        <end position="289"/>
    </location>
</feature>
<dbReference type="InterPro" id="IPR011055">
    <property type="entry name" value="Dup_hybrid_motif"/>
</dbReference>
<dbReference type="PANTHER" id="PTHR21666:SF270">
    <property type="entry name" value="MUREIN HYDROLASE ACTIVATOR ENVC"/>
    <property type="match status" value="1"/>
</dbReference>
<evidence type="ECO:0000256" key="2">
    <source>
        <dbReference type="SAM" id="MobiDB-lite"/>
    </source>
</evidence>
<reference evidence="5 6" key="1">
    <citation type="submission" date="2013-04" db="EMBL/GenBank/DDBJ databases">
        <title>The Genome Sequence of Sutterella wadsworthensis HGA0223.</title>
        <authorList>
            <consortium name="The Broad Institute Genomics Platform"/>
            <person name="Earl A."/>
            <person name="Ward D."/>
            <person name="Feldgarden M."/>
            <person name="Gevers D."/>
            <person name="Schmidt T.M."/>
            <person name="Dover J."/>
            <person name="Dai D."/>
            <person name="Walker B."/>
            <person name="Young S."/>
            <person name="Zeng Q."/>
            <person name="Gargeya S."/>
            <person name="Fitzgerald M."/>
            <person name="Haas B."/>
            <person name="Abouelleil A."/>
            <person name="Allen A.W."/>
            <person name="Alvarado L."/>
            <person name="Arachchi H.M."/>
            <person name="Berlin A.M."/>
            <person name="Chapman S.B."/>
            <person name="Gainer-Dewar J."/>
            <person name="Goldberg J."/>
            <person name="Griggs A."/>
            <person name="Gujja S."/>
            <person name="Hansen M."/>
            <person name="Howarth C."/>
            <person name="Imamovic A."/>
            <person name="Ireland A."/>
            <person name="Larimer J."/>
            <person name="McCowan C."/>
            <person name="Murphy C."/>
            <person name="Pearson M."/>
            <person name="Poon T.W."/>
            <person name="Priest M."/>
            <person name="Roberts A."/>
            <person name="Saif S."/>
            <person name="Shea T."/>
            <person name="Sisk P."/>
            <person name="Sykes S."/>
            <person name="Wortman J."/>
            <person name="Nusbaum C."/>
            <person name="Birren B."/>
        </authorList>
    </citation>
    <scope>NUCLEOTIDE SEQUENCE [LARGE SCALE GENOMIC DNA]</scope>
    <source>
        <strain evidence="5 6">HGA0223</strain>
    </source>
</reference>
<feature type="signal peptide" evidence="3">
    <location>
        <begin position="1"/>
        <end position="22"/>
    </location>
</feature>
<keyword evidence="3" id="KW-0732">Signal</keyword>
<comment type="caution">
    <text evidence="5">The sequence shown here is derived from an EMBL/GenBank/DDBJ whole genome shotgun (WGS) entry which is preliminary data.</text>
</comment>
<dbReference type="Gene3D" id="2.70.70.10">
    <property type="entry name" value="Glucose Permease (Domain IIA)"/>
    <property type="match status" value="1"/>
</dbReference>